<keyword evidence="1" id="KW-0472">Membrane</keyword>
<name>A0A226F4U0_FOLCA</name>
<reference evidence="3 4" key="1">
    <citation type="submission" date="2015-12" db="EMBL/GenBank/DDBJ databases">
        <title>The genome of Folsomia candida.</title>
        <authorList>
            <person name="Faddeeva A."/>
            <person name="Derks M.F."/>
            <person name="Anvar Y."/>
            <person name="Smit S."/>
            <person name="Van Straalen N."/>
            <person name="Roelofs D."/>
        </authorList>
    </citation>
    <scope>NUCLEOTIDE SEQUENCE [LARGE SCALE GENOMIC DNA]</scope>
    <source>
        <strain evidence="3 4">VU population</strain>
        <tissue evidence="3">Whole body</tissue>
    </source>
</reference>
<accession>A0A226F4U0</accession>
<gene>
    <name evidence="3" type="ORF">Fcan01_01213</name>
</gene>
<proteinExistence type="predicted"/>
<sequence length="401" mass="44815">MNSSITRAILIFVLLVFVQNSFAQIGIQPQTSKEGDENMVFYNVTRCSSSISAPKGHVRRIQTNGKCVNVYSSENCAGWFARLESGEVALSTFSADTSFWNGNDFKVTKLIVRSIGPCFDKCDARNWHNDTKANTTVELFQKPEFEGNHSSLVINGDACFPLPFQGQNLKSIRIHGNMTSCIELHESVNCGGRYTQLRPEYPDMHQLPIWTSKAVAISRCGIFCDKTPPKVNQIAEEKLGDNLVTVFDHSGFYGTAMNINLTGGCITLDQSFKNFSIRSYSQCVVFYEEPDCMDTSGYSHQTSGQSSDYYAQAHLTRTYPKVLRSIQLCEHDLKINNVEPKFAFVVSHIWEMSTFVLSVVLLLVLIGVGASCANKRCKDKPCDKLEEEDRSDVLCTSESQI</sequence>
<dbReference type="EMBL" id="LNIX01000001">
    <property type="protein sequence ID" value="OXA63926.1"/>
    <property type="molecule type" value="Genomic_DNA"/>
</dbReference>
<keyword evidence="1" id="KW-0812">Transmembrane</keyword>
<keyword evidence="2" id="KW-0732">Signal</keyword>
<evidence type="ECO:0000313" key="3">
    <source>
        <dbReference type="EMBL" id="OXA63926.1"/>
    </source>
</evidence>
<evidence type="ECO:0000256" key="2">
    <source>
        <dbReference type="SAM" id="SignalP"/>
    </source>
</evidence>
<feature type="signal peptide" evidence="2">
    <location>
        <begin position="1"/>
        <end position="23"/>
    </location>
</feature>
<evidence type="ECO:0000313" key="4">
    <source>
        <dbReference type="Proteomes" id="UP000198287"/>
    </source>
</evidence>
<dbReference type="Proteomes" id="UP000198287">
    <property type="component" value="Unassembled WGS sequence"/>
</dbReference>
<protein>
    <submittedName>
        <fullName evidence="3">Uncharacterized protein</fullName>
    </submittedName>
</protein>
<keyword evidence="4" id="KW-1185">Reference proteome</keyword>
<feature type="chain" id="PRO_5012352894" evidence="2">
    <location>
        <begin position="24"/>
        <end position="401"/>
    </location>
</feature>
<comment type="caution">
    <text evidence="3">The sequence shown here is derived from an EMBL/GenBank/DDBJ whole genome shotgun (WGS) entry which is preliminary data.</text>
</comment>
<organism evidence="3 4">
    <name type="scientific">Folsomia candida</name>
    <name type="common">Springtail</name>
    <dbReference type="NCBI Taxonomy" id="158441"/>
    <lineage>
        <taxon>Eukaryota</taxon>
        <taxon>Metazoa</taxon>
        <taxon>Ecdysozoa</taxon>
        <taxon>Arthropoda</taxon>
        <taxon>Hexapoda</taxon>
        <taxon>Collembola</taxon>
        <taxon>Entomobryomorpha</taxon>
        <taxon>Isotomoidea</taxon>
        <taxon>Isotomidae</taxon>
        <taxon>Proisotominae</taxon>
        <taxon>Folsomia</taxon>
    </lineage>
</organism>
<dbReference type="AlphaFoldDB" id="A0A226F4U0"/>
<evidence type="ECO:0000256" key="1">
    <source>
        <dbReference type="SAM" id="Phobius"/>
    </source>
</evidence>
<keyword evidence="1" id="KW-1133">Transmembrane helix</keyword>
<feature type="transmembrane region" description="Helical" evidence="1">
    <location>
        <begin position="349"/>
        <end position="370"/>
    </location>
</feature>